<sequence>MSKKILITGGAGFIGSHLADELLDQGYEVRVLDNLSEQVHGKDRKKPSYLNPQVELVIGDVRDKEAVEKALEGVDAVFHLAAMVGVGQSMYQIRDYTAVNNLGTATLLEALINKPVEKLVVASSMSIYGEGLYKDEDGNHEMECERDINDLKNDRWEMYKNGKELNPVPTPEGKKPNLASVYALSKYDQERLSLISGKAYNIPTTALRFFNVYGTRQALSNPYTGVLAIFASRLLNNNSPMIFEDGKQKRDFIHVKDVARACRLAMETPGATGEVLNIGSGNQYTITHIADKLAAVMGKEISPEITGKYRIGDIRHCFADTSKTKQILGFEPEIQFEEGLFELAEWLKDQIATDNVSKASNELSSRGLTV</sequence>
<dbReference type="PRINTS" id="PR01713">
    <property type="entry name" value="NUCEPIMERASE"/>
</dbReference>
<evidence type="ECO:0000259" key="2">
    <source>
        <dbReference type="Pfam" id="PF01370"/>
    </source>
</evidence>
<feature type="domain" description="NAD-dependent epimerase/dehydratase" evidence="2">
    <location>
        <begin position="172"/>
        <end position="279"/>
    </location>
</feature>
<feature type="domain" description="NAD-dependent epimerase/dehydratase" evidence="2">
    <location>
        <begin position="5"/>
        <end position="133"/>
    </location>
</feature>
<dbReference type="SUPFAM" id="SSF51735">
    <property type="entry name" value="NAD(P)-binding Rossmann-fold domains"/>
    <property type="match status" value="1"/>
</dbReference>
<dbReference type="InterPro" id="IPR001509">
    <property type="entry name" value="Epimerase_deHydtase"/>
</dbReference>
<comment type="caution">
    <text evidence="3">The sequence shown here is derived from an EMBL/GenBank/DDBJ whole genome shotgun (WGS) entry which is preliminary data.</text>
</comment>
<accession>A0ABU3D5H2</accession>
<dbReference type="Proteomes" id="UP001262582">
    <property type="component" value="Unassembled WGS sequence"/>
</dbReference>
<dbReference type="PANTHER" id="PTHR43000">
    <property type="entry name" value="DTDP-D-GLUCOSE 4,6-DEHYDRATASE-RELATED"/>
    <property type="match status" value="1"/>
</dbReference>
<protein>
    <submittedName>
        <fullName evidence="3">SDR family NAD(P)-dependent oxidoreductase</fullName>
    </submittedName>
</protein>
<keyword evidence="4" id="KW-1185">Reference proteome</keyword>
<reference evidence="3 4" key="1">
    <citation type="submission" date="2023-09" db="EMBL/GenBank/DDBJ databases">
        <authorList>
            <person name="Rey-Velasco X."/>
        </authorList>
    </citation>
    <scope>NUCLEOTIDE SEQUENCE [LARGE SCALE GENOMIC DNA]</scope>
    <source>
        <strain evidence="3 4">F117</strain>
    </source>
</reference>
<gene>
    <name evidence="3" type="ORF">RM539_08690</name>
</gene>
<organism evidence="3 4">
    <name type="scientific">Autumnicola musiva</name>
    <dbReference type="NCBI Taxonomy" id="3075589"/>
    <lineage>
        <taxon>Bacteria</taxon>
        <taxon>Pseudomonadati</taxon>
        <taxon>Bacteroidota</taxon>
        <taxon>Flavobacteriia</taxon>
        <taxon>Flavobacteriales</taxon>
        <taxon>Flavobacteriaceae</taxon>
        <taxon>Autumnicola</taxon>
    </lineage>
</organism>
<dbReference type="Pfam" id="PF01370">
    <property type="entry name" value="Epimerase"/>
    <property type="match status" value="2"/>
</dbReference>
<evidence type="ECO:0000313" key="3">
    <source>
        <dbReference type="EMBL" id="MDT0676656.1"/>
    </source>
</evidence>
<name>A0ABU3D5H2_9FLAO</name>
<evidence type="ECO:0000313" key="4">
    <source>
        <dbReference type="Proteomes" id="UP001262582"/>
    </source>
</evidence>
<dbReference type="RefSeq" id="WP_311503001.1">
    <property type="nucleotide sequence ID" value="NZ_JAVRHK010000005.1"/>
</dbReference>
<comment type="similarity">
    <text evidence="1">Belongs to the NAD(P)-dependent epimerase/dehydratase family.</text>
</comment>
<dbReference type="EMBL" id="JAVRHK010000005">
    <property type="protein sequence ID" value="MDT0676656.1"/>
    <property type="molecule type" value="Genomic_DNA"/>
</dbReference>
<evidence type="ECO:0000256" key="1">
    <source>
        <dbReference type="ARBA" id="ARBA00007637"/>
    </source>
</evidence>
<dbReference type="Gene3D" id="3.40.50.720">
    <property type="entry name" value="NAD(P)-binding Rossmann-like Domain"/>
    <property type="match status" value="1"/>
</dbReference>
<proteinExistence type="inferred from homology"/>
<dbReference type="InterPro" id="IPR036291">
    <property type="entry name" value="NAD(P)-bd_dom_sf"/>
</dbReference>